<evidence type="ECO:0000256" key="3">
    <source>
        <dbReference type="SAM" id="MobiDB-lite"/>
    </source>
</evidence>
<dbReference type="AlphaFoldDB" id="A0AA36CXK7"/>
<dbReference type="InterPro" id="IPR016135">
    <property type="entry name" value="UBQ-conjugating_enzyme/RWD"/>
</dbReference>
<keyword evidence="6" id="KW-1185">Reference proteome</keyword>
<keyword evidence="2" id="KW-0833">Ubl conjugation pathway</keyword>
<dbReference type="InterPro" id="IPR000608">
    <property type="entry name" value="UBC"/>
</dbReference>
<dbReference type="PANTHER" id="PTHR46116:SF15">
    <property type="entry name" value="(E3-INDEPENDENT) E2 UBIQUITIN-CONJUGATING ENZYME"/>
    <property type="match status" value="1"/>
</dbReference>
<sequence>MVQRSDFFFRTQNYPDLVGLYTAWKEQAAPHRGEIKKFELGLICTKWLLSTRDQMLTPEHVKEFNEWVLARHPELKEESHDAEPENAGDVTTNEVQNLEENEPEHESSIPSTSAGQPEKKPTVISVATCPVGHHYLGFGVLGIPAWKKRIGKELSRLHADLPEGIFVITYEDRFDLLSAIITGPTMTPYEATPFLFDIHFPDQYPVAPPLVHYKAFSEEQLNPNLYQAGKVCTSLLGTWDGVGVEKWDSQKSNLVQVLVSIQGLILVPEPFFNEAGYEERKILPGSTDNSKRYNETAMINSLHYLIKIYNSGPREMIDVIRGEVREKWPILRSEIDSWLAGTEQPGFPTLMSKGFQITLGRMKQRIDEMLAA</sequence>
<dbReference type="EMBL" id="CATQJA010002648">
    <property type="protein sequence ID" value="CAJ0577235.1"/>
    <property type="molecule type" value="Genomic_DNA"/>
</dbReference>
<accession>A0AA36CXK7</accession>
<organism evidence="5 6">
    <name type="scientific">Mesorhabditis spiculigera</name>
    <dbReference type="NCBI Taxonomy" id="96644"/>
    <lineage>
        <taxon>Eukaryota</taxon>
        <taxon>Metazoa</taxon>
        <taxon>Ecdysozoa</taxon>
        <taxon>Nematoda</taxon>
        <taxon>Chromadorea</taxon>
        <taxon>Rhabditida</taxon>
        <taxon>Rhabditina</taxon>
        <taxon>Rhabditomorpha</taxon>
        <taxon>Rhabditoidea</taxon>
        <taxon>Rhabditidae</taxon>
        <taxon>Mesorhabditinae</taxon>
        <taxon>Mesorhabditis</taxon>
    </lineage>
</organism>
<evidence type="ECO:0000259" key="4">
    <source>
        <dbReference type="PROSITE" id="PS50127"/>
    </source>
</evidence>
<dbReference type="Gene3D" id="3.10.110.10">
    <property type="entry name" value="Ubiquitin Conjugating Enzyme"/>
    <property type="match status" value="1"/>
</dbReference>
<dbReference type="CDD" id="cd23837">
    <property type="entry name" value="UBCc_UBE2O"/>
    <property type="match status" value="1"/>
</dbReference>
<comment type="caution">
    <text evidence="5">The sequence shown here is derived from an EMBL/GenBank/DDBJ whole genome shotgun (WGS) entry which is preliminary data.</text>
</comment>
<evidence type="ECO:0000313" key="6">
    <source>
        <dbReference type="Proteomes" id="UP001177023"/>
    </source>
</evidence>
<dbReference type="Proteomes" id="UP001177023">
    <property type="component" value="Unassembled WGS sequence"/>
</dbReference>
<gene>
    <name evidence="5" type="ORF">MSPICULIGERA_LOCUS15513</name>
</gene>
<reference evidence="5" key="1">
    <citation type="submission" date="2023-06" db="EMBL/GenBank/DDBJ databases">
        <authorList>
            <person name="Delattre M."/>
        </authorList>
    </citation>
    <scope>NUCLEOTIDE SEQUENCE</scope>
    <source>
        <strain evidence="5">AF72</strain>
    </source>
</reference>
<dbReference type="PROSITE" id="PS50127">
    <property type="entry name" value="UBC_2"/>
    <property type="match status" value="1"/>
</dbReference>
<feature type="domain" description="UBC core" evidence="4">
    <location>
        <begin position="145"/>
        <end position="306"/>
    </location>
</feature>
<name>A0AA36CXK7_9BILA</name>
<protein>
    <recommendedName>
        <fullName evidence="4">UBC core domain-containing protein</fullName>
    </recommendedName>
</protein>
<dbReference type="Pfam" id="PF00179">
    <property type="entry name" value="UQ_con"/>
    <property type="match status" value="1"/>
</dbReference>
<evidence type="ECO:0000313" key="5">
    <source>
        <dbReference type="EMBL" id="CAJ0577235.1"/>
    </source>
</evidence>
<dbReference type="SMART" id="SM00212">
    <property type="entry name" value="UBCc"/>
    <property type="match status" value="1"/>
</dbReference>
<dbReference type="GO" id="GO:0061631">
    <property type="term" value="F:ubiquitin conjugating enzyme activity"/>
    <property type="evidence" value="ECO:0007669"/>
    <property type="project" value="TreeGrafter"/>
</dbReference>
<dbReference type="SUPFAM" id="SSF54495">
    <property type="entry name" value="UBC-like"/>
    <property type="match status" value="1"/>
</dbReference>
<feature type="non-terminal residue" evidence="5">
    <location>
        <position position="1"/>
    </location>
</feature>
<evidence type="ECO:0000256" key="2">
    <source>
        <dbReference type="ARBA" id="ARBA00022786"/>
    </source>
</evidence>
<proteinExistence type="predicted"/>
<dbReference type="PANTHER" id="PTHR46116">
    <property type="entry name" value="(E3-INDEPENDENT) E2 UBIQUITIN-CONJUGATING ENZYME"/>
    <property type="match status" value="1"/>
</dbReference>
<feature type="region of interest" description="Disordered" evidence="3">
    <location>
        <begin position="97"/>
        <end position="121"/>
    </location>
</feature>
<evidence type="ECO:0000256" key="1">
    <source>
        <dbReference type="ARBA" id="ARBA00022679"/>
    </source>
</evidence>
<keyword evidence="1" id="KW-0808">Transferase</keyword>